<evidence type="ECO:0000256" key="5">
    <source>
        <dbReference type="ARBA" id="ARBA00031636"/>
    </source>
</evidence>
<feature type="transmembrane region" description="Helical" evidence="6">
    <location>
        <begin position="172"/>
        <end position="198"/>
    </location>
</feature>
<gene>
    <name evidence="7" type="ORF">ASJ35_13420</name>
</gene>
<keyword evidence="6" id="KW-0812">Transmembrane</keyword>
<dbReference type="Proteomes" id="UP000053433">
    <property type="component" value="Unassembled WGS sequence"/>
</dbReference>
<organism evidence="7 8">
    <name type="scientific">Ruthenibacterium lactatiformans</name>
    <dbReference type="NCBI Taxonomy" id="1550024"/>
    <lineage>
        <taxon>Bacteria</taxon>
        <taxon>Bacillati</taxon>
        <taxon>Bacillota</taxon>
        <taxon>Clostridia</taxon>
        <taxon>Eubacteriales</taxon>
        <taxon>Oscillospiraceae</taxon>
        <taxon>Ruthenibacterium</taxon>
    </lineage>
</organism>
<evidence type="ECO:0000256" key="6">
    <source>
        <dbReference type="SAM" id="Phobius"/>
    </source>
</evidence>
<comment type="caution">
    <text evidence="7">The sequence shown here is derived from an EMBL/GenBank/DDBJ whole genome shotgun (WGS) entry which is preliminary data.</text>
</comment>
<dbReference type="AlphaFoldDB" id="A0A0W7TNU0"/>
<dbReference type="PANTHER" id="PTHR43298:SF2">
    <property type="entry name" value="FMN_FAD EXPORTER YEEO-RELATED"/>
    <property type="match status" value="1"/>
</dbReference>
<protein>
    <recommendedName>
        <fullName evidence="3">Probable multidrug resistance protein NorM</fullName>
    </recommendedName>
    <alternativeName>
        <fullName evidence="5">Multidrug-efflux transporter</fullName>
    </alternativeName>
</protein>
<evidence type="ECO:0000313" key="7">
    <source>
        <dbReference type="EMBL" id="KUE75513.1"/>
    </source>
</evidence>
<comment type="function">
    <text evidence="1">Multidrug efflux pump.</text>
</comment>
<dbReference type="GO" id="GO:0042910">
    <property type="term" value="F:xenobiotic transmembrane transporter activity"/>
    <property type="evidence" value="ECO:0007669"/>
    <property type="project" value="InterPro"/>
</dbReference>
<dbReference type="Pfam" id="PF01554">
    <property type="entry name" value="MatE"/>
    <property type="match status" value="1"/>
</dbReference>
<accession>A0A0W7TNU0</accession>
<dbReference type="GO" id="GO:0015297">
    <property type="term" value="F:antiporter activity"/>
    <property type="evidence" value="ECO:0007669"/>
    <property type="project" value="InterPro"/>
</dbReference>
<dbReference type="RefSeq" id="WP_058723517.1">
    <property type="nucleotide sequence ID" value="NZ_LMUA01000020.1"/>
</dbReference>
<dbReference type="PANTHER" id="PTHR43298">
    <property type="entry name" value="MULTIDRUG RESISTANCE PROTEIN NORM-RELATED"/>
    <property type="match status" value="1"/>
</dbReference>
<evidence type="ECO:0000256" key="3">
    <source>
        <dbReference type="ARBA" id="ARBA00020268"/>
    </source>
</evidence>
<keyword evidence="4" id="KW-0813">Transport</keyword>
<name>A0A0W7TNU0_9FIRM</name>
<dbReference type="InterPro" id="IPR002528">
    <property type="entry name" value="MATE_fam"/>
</dbReference>
<keyword evidence="6" id="KW-0472">Membrane</keyword>
<keyword evidence="6" id="KW-1133">Transmembrane helix</keyword>
<reference evidence="7 8" key="1">
    <citation type="submission" date="2015-10" db="EMBL/GenBank/DDBJ databases">
        <title>A novel member of the family Ruminococcaceae isolated from human faeces.</title>
        <authorList>
            <person name="Shkoporov A.N."/>
            <person name="Chaplin A.V."/>
            <person name="Motuzova O.V."/>
            <person name="Kafarskaia L.I."/>
            <person name="Efimov B.A."/>
        </authorList>
    </citation>
    <scope>NUCLEOTIDE SEQUENCE [LARGE SCALE GENOMIC DNA]</scope>
    <source>
        <strain evidence="7 8">668</strain>
    </source>
</reference>
<evidence type="ECO:0000313" key="8">
    <source>
        <dbReference type="Proteomes" id="UP000053433"/>
    </source>
</evidence>
<feature type="transmembrane region" description="Helical" evidence="6">
    <location>
        <begin position="94"/>
        <end position="116"/>
    </location>
</feature>
<comment type="similarity">
    <text evidence="2">Belongs to the multi antimicrobial extrusion (MATE) (TC 2.A.66.1) family.</text>
</comment>
<feature type="transmembrane region" description="Helical" evidence="6">
    <location>
        <begin position="61"/>
        <end position="82"/>
    </location>
</feature>
<dbReference type="GO" id="GO:0005886">
    <property type="term" value="C:plasma membrane"/>
    <property type="evidence" value="ECO:0007669"/>
    <property type="project" value="TreeGrafter"/>
</dbReference>
<feature type="transmembrane region" description="Helical" evidence="6">
    <location>
        <begin position="136"/>
        <end position="160"/>
    </location>
</feature>
<proteinExistence type="inferred from homology"/>
<sequence length="253" mass="27570">MIRVREYIGEKAFYAKAARIALPIMMQGSIYNLIGLLNNIMVGRVSTVQMNGVAVVNQLMFVFYSCISGIFGGIGVFTAQFSGKGDEEGIRYTFRFKLVTSFLLSAATILLLGIWGKPLIQSYLSGEGLAADAEASLAYGMGYLWIMLVGVPPYALINVYSSTLRELGQTKMPMFFCVFSMVVSLVLNYVLIFGFVGIPAMGCYGAAAATLVARFIELAGVAGWTHLNAHRLPFIQGAYRSLHIPGWLALRIA</sequence>
<evidence type="ECO:0000256" key="2">
    <source>
        <dbReference type="ARBA" id="ARBA00010199"/>
    </source>
</evidence>
<evidence type="ECO:0000256" key="1">
    <source>
        <dbReference type="ARBA" id="ARBA00003408"/>
    </source>
</evidence>
<dbReference type="EMBL" id="LMUA01000020">
    <property type="protein sequence ID" value="KUE75513.1"/>
    <property type="molecule type" value="Genomic_DNA"/>
</dbReference>
<feature type="transmembrane region" description="Helical" evidence="6">
    <location>
        <begin position="20"/>
        <end position="41"/>
    </location>
</feature>
<evidence type="ECO:0000256" key="4">
    <source>
        <dbReference type="ARBA" id="ARBA00022448"/>
    </source>
</evidence>
<dbReference type="InterPro" id="IPR050222">
    <property type="entry name" value="MATE_MdtK"/>
</dbReference>